<evidence type="ECO:0000313" key="3">
    <source>
        <dbReference type="Proteomes" id="UP000249720"/>
    </source>
</evidence>
<sequence length="239" mass="27882">MRQIYILLCFFIIKSLHAQYSVGLFSGYTNNHLRTNISNRLFTENKNGNSISTGLIFNYAYKTKIQLQTELALLQKNYSFVRTGLYSGIFTKYRNTYLQLPVIFKYKLLQKCKWVIWADAGFFVSYWVDGSINGVIPNVFNNYYTVDRRGSVTNYIRFSDYFQKHIFSSEKDNRFEVGPLVGITSVYQLNSSYSVFINARFYSSFLSQQKQYTVNQVMQYNQTSVISTGGVINFHAKNR</sequence>
<dbReference type="AlphaFoldDB" id="A0A2W7RJ78"/>
<feature type="domain" description="Outer membrane protein beta-barrel" evidence="1">
    <location>
        <begin position="21"/>
        <end position="205"/>
    </location>
</feature>
<dbReference type="Proteomes" id="UP000249720">
    <property type="component" value="Unassembled WGS sequence"/>
</dbReference>
<dbReference type="Pfam" id="PF13568">
    <property type="entry name" value="OMP_b-brl_2"/>
    <property type="match status" value="1"/>
</dbReference>
<dbReference type="RefSeq" id="WP_111296777.1">
    <property type="nucleotide sequence ID" value="NZ_QKZV01000008.1"/>
</dbReference>
<evidence type="ECO:0000313" key="2">
    <source>
        <dbReference type="EMBL" id="PZX60918.1"/>
    </source>
</evidence>
<gene>
    <name evidence="2" type="ORF">LX80_02402</name>
</gene>
<protein>
    <submittedName>
        <fullName evidence="2">Outer membrane protein with beta-barrel domain</fullName>
    </submittedName>
</protein>
<proteinExistence type="predicted"/>
<name>A0A2W7RJ78_9BACT</name>
<organism evidence="2 3">
    <name type="scientific">Hydrotalea sandarakina</name>
    <dbReference type="NCBI Taxonomy" id="1004304"/>
    <lineage>
        <taxon>Bacteria</taxon>
        <taxon>Pseudomonadati</taxon>
        <taxon>Bacteroidota</taxon>
        <taxon>Chitinophagia</taxon>
        <taxon>Chitinophagales</taxon>
        <taxon>Chitinophagaceae</taxon>
        <taxon>Hydrotalea</taxon>
    </lineage>
</organism>
<evidence type="ECO:0000259" key="1">
    <source>
        <dbReference type="Pfam" id="PF13568"/>
    </source>
</evidence>
<comment type="caution">
    <text evidence="2">The sequence shown here is derived from an EMBL/GenBank/DDBJ whole genome shotgun (WGS) entry which is preliminary data.</text>
</comment>
<keyword evidence="3" id="KW-1185">Reference proteome</keyword>
<reference evidence="2 3" key="1">
    <citation type="submission" date="2018-06" db="EMBL/GenBank/DDBJ databases">
        <title>Genomic Encyclopedia of Archaeal and Bacterial Type Strains, Phase II (KMG-II): from individual species to whole genera.</title>
        <authorList>
            <person name="Goeker M."/>
        </authorList>
    </citation>
    <scope>NUCLEOTIDE SEQUENCE [LARGE SCALE GENOMIC DNA]</scope>
    <source>
        <strain evidence="2 3">DSM 23241</strain>
    </source>
</reference>
<dbReference type="OrthoDB" id="1007524at2"/>
<accession>A0A2W7RJ78</accession>
<dbReference type="InterPro" id="IPR025665">
    <property type="entry name" value="Beta-barrel_OMP_2"/>
</dbReference>
<dbReference type="EMBL" id="QKZV01000008">
    <property type="protein sequence ID" value="PZX60918.1"/>
    <property type="molecule type" value="Genomic_DNA"/>
</dbReference>